<evidence type="ECO:0008006" key="7">
    <source>
        <dbReference type="Google" id="ProtNLM"/>
    </source>
</evidence>
<proteinExistence type="predicted"/>
<feature type="repeat" description="PPR" evidence="2">
    <location>
        <begin position="594"/>
        <end position="628"/>
    </location>
</feature>
<dbReference type="Pfam" id="PF13812">
    <property type="entry name" value="PPR_3"/>
    <property type="match status" value="1"/>
</dbReference>
<feature type="region of interest" description="Disordered" evidence="3">
    <location>
        <begin position="390"/>
        <end position="471"/>
    </location>
</feature>
<evidence type="ECO:0000256" key="3">
    <source>
        <dbReference type="SAM" id="MobiDB-lite"/>
    </source>
</evidence>
<keyword evidence="4" id="KW-1133">Transmembrane helix</keyword>
<dbReference type="Pfam" id="PF13041">
    <property type="entry name" value="PPR_2"/>
    <property type="match status" value="1"/>
</dbReference>
<reference evidence="5" key="1">
    <citation type="submission" date="2019-11" db="EMBL/GenBank/DDBJ databases">
        <authorList>
            <person name="Liu Y."/>
            <person name="Hou J."/>
            <person name="Li T.-Q."/>
            <person name="Guan C.-H."/>
            <person name="Wu X."/>
            <person name="Wu H.-Z."/>
            <person name="Ling F."/>
            <person name="Zhang R."/>
            <person name="Shi X.-G."/>
            <person name="Ren J.-P."/>
            <person name="Chen E.-F."/>
            <person name="Sun J.-M."/>
        </authorList>
    </citation>
    <scope>NUCLEOTIDE SEQUENCE</scope>
    <source>
        <strain evidence="5">Adult_tree_wgs_1</strain>
        <tissue evidence="5">Leaves</tissue>
    </source>
</reference>
<dbReference type="AlphaFoldDB" id="A0A834LC80"/>
<dbReference type="Pfam" id="PF01535">
    <property type="entry name" value="PPR"/>
    <property type="match status" value="1"/>
</dbReference>
<dbReference type="PANTHER" id="PTHR35490:SF3">
    <property type="entry name" value="(WILD MALAYSIAN BANANA) HYPOTHETICAL PROTEIN"/>
    <property type="match status" value="1"/>
</dbReference>
<dbReference type="PANTHER" id="PTHR35490">
    <property type="entry name" value="BACTERIOPHAGE N4 ADSORPTION B PROTEIN"/>
    <property type="match status" value="1"/>
</dbReference>
<keyword evidence="6" id="KW-1185">Reference proteome</keyword>
<dbReference type="Proteomes" id="UP000626092">
    <property type="component" value="Unassembled WGS sequence"/>
</dbReference>
<comment type="caution">
    <text evidence="5">The sequence shown here is derived from an EMBL/GenBank/DDBJ whole genome shotgun (WGS) entry which is preliminary data.</text>
</comment>
<feature type="region of interest" description="Disordered" evidence="3">
    <location>
        <begin position="15"/>
        <end position="45"/>
    </location>
</feature>
<evidence type="ECO:0000313" key="5">
    <source>
        <dbReference type="EMBL" id="KAF7128020.1"/>
    </source>
</evidence>
<protein>
    <recommendedName>
        <fullName evidence="7">Pentatricopeptide repeat-containing protein</fullName>
    </recommendedName>
</protein>
<evidence type="ECO:0000256" key="4">
    <source>
        <dbReference type="SAM" id="Phobius"/>
    </source>
</evidence>
<feature type="compositionally biased region" description="Polar residues" evidence="3">
    <location>
        <begin position="390"/>
        <end position="400"/>
    </location>
</feature>
<keyword evidence="4" id="KW-0472">Membrane</keyword>
<accession>A0A834LC80</accession>
<gene>
    <name evidence="5" type="ORF">RHSIM_Rhsim11G0111400</name>
</gene>
<dbReference type="OrthoDB" id="1736072at2759"/>
<dbReference type="Gene3D" id="1.25.40.10">
    <property type="entry name" value="Tetratricopeptide repeat domain"/>
    <property type="match status" value="2"/>
</dbReference>
<dbReference type="InterPro" id="IPR002885">
    <property type="entry name" value="PPR_rpt"/>
</dbReference>
<keyword evidence="4" id="KW-0812">Transmembrane</keyword>
<evidence type="ECO:0000256" key="2">
    <source>
        <dbReference type="PROSITE-ProRule" id="PRU00708"/>
    </source>
</evidence>
<feature type="repeat" description="PPR" evidence="2">
    <location>
        <begin position="556"/>
        <end position="593"/>
    </location>
</feature>
<keyword evidence="1" id="KW-0677">Repeat</keyword>
<feature type="compositionally biased region" description="Basic and acidic residues" evidence="3">
    <location>
        <begin position="440"/>
        <end position="451"/>
    </location>
</feature>
<organism evidence="5 6">
    <name type="scientific">Rhododendron simsii</name>
    <name type="common">Sims's rhododendron</name>
    <dbReference type="NCBI Taxonomy" id="118357"/>
    <lineage>
        <taxon>Eukaryota</taxon>
        <taxon>Viridiplantae</taxon>
        <taxon>Streptophyta</taxon>
        <taxon>Embryophyta</taxon>
        <taxon>Tracheophyta</taxon>
        <taxon>Spermatophyta</taxon>
        <taxon>Magnoliopsida</taxon>
        <taxon>eudicotyledons</taxon>
        <taxon>Gunneridae</taxon>
        <taxon>Pentapetalae</taxon>
        <taxon>asterids</taxon>
        <taxon>Ericales</taxon>
        <taxon>Ericaceae</taxon>
        <taxon>Ericoideae</taxon>
        <taxon>Rhodoreae</taxon>
        <taxon>Rhododendron</taxon>
    </lineage>
</organism>
<dbReference type="NCBIfam" id="TIGR00756">
    <property type="entry name" value="PPR"/>
    <property type="match status" value="2"/>
</dbReference>
<dbReference type="InterPro" id="IPR011990">
    <property type="entry name" value="TPR-like_helical_dom_sf"/>
</dbReference>
<evidence type="ECO:0000256" key="1">
    <source>
        <dbReference type="ARBA" id="ARBA00022737"/>
    </source>
</evidence>
<name>A0A834LC80_RHOSS</name>
<dbReference type="EMBL" id="WJXA01000011">
    <property type="protein sequence ID" value="KAF7128020.1"/>
    <property type="molecule type" value="Genomic_DNA"/>
</dbReference>
<feature type="repeat" description="PPR" evidence="2">
    <location>
        <begin position="521"/>
        <end position="555"/>
    </location>
</feature>
<evidence type="ECO:0000313" key="6">
    <source>
        <dbReference type="Proteomes" id="UP000626092"/>
    </source>
</evidence>
<sequence>MPTFTSIAWETLLEPTVHKNPSDSPPRATARPSSLTDDGSNHKRAQAPNHIYISPALYITPAPAPIPDSSYDPVSPSPYVVNHKRRGRDAVVRARDDEKHLNLNSNLDVDLSSSGDCGEVVAGEAVEENLFGEEFGGGERDGLNGGCDEVVEDDFLDPRCDTASVGSSTEVVEEFGRQAAESRSVVSNQGEFFDADEEFSSDGSISNLSSTSGPKIESELRAARLSLLEEIERRKTAEHAVTQMCSQWQRLASLLSQTGLTFPSPPNATSTELEIDVLEQCCQELEVTRFVAEAIGRGQARAEAEIAAELIIESKDQEISRLRDKLQYYEAVNHEMSQRNQEVMEVARRQRQKRQNRRKWIWGCIGLSVAIGTSVIAYSYLPNTSTHNALPTSGGSSDASHINPAESDLSNNTSDATKRNPKLTNFSVSDSDSDSDSDPEPVKKPAVDKSKLPPPYDPFNKKPAIEEPDDPTNLQEVFHKIRTEGLFNNAVKMFDGLSKDGLTHEALELFKQIKDEGHMPDVVAHTAVIEAYVNAGQAKEALKVYKRMLGCGVMPNAYTYSVLVKGLVGCGDGKMVEEGRRVVGEMMAKGVRVNAETFVAVVEGVVREGGEERGREVVEEMKRRGVLLEEREVREVLKGMRGPVGRSVISLLFGK</sequence>
<dbReference type="PROSITE" id="PS51375">
    <property type="entry name" value="PPR"/>
    <property type="match status" value="3"/>
</dbReference>
<feature type="transmembrane region" description="Helical" evidence="4">
    <location>
        <begin position="360"/>
        <end position="381"/>
    </location>
</feature>